<organism evidence="2">
    <name type="scientific">Achlya hypogyna</name>
    <name type="common">Oomycete</name>
    <name type="synonym">Protoachlya hypogyna</name>
    <dbReference type="NCBI Taxonomy" id="1202772"/>
    <lineage>
        <taxon>Eukaryota</taxon>
        <taxon>Sar</taxon>
        <taxon>Stramenopiles</taxon>
        <taxon>Oomycota</taxon>
        <taxon>Saprolegniomycetes</taxon>
        <taxon>Saprolegniales</taxon>
        <taxon>Achlyaceae</taxon>
        <taxon>Achlya</taxon>
    </lineage>
</organism>
<dbReference type="AlphaFoldDB" id="A0A0A7CNB4"/>
<feature type="chain" id="PRO_5002037060" evidence="1">
    <location>
        <begin position="20"/>
        <end position="1120"/>
    </location>
</feature>
<evidence type="ECO:0000313" key="2">
    <source>
        <dbReference type="EMBL" id="AIG56382.1"/>
    </source>
</evidence>
<evidence type="ECO:0000256" key="1">
    <source>
        <dbReference type="SAM" id="SignalP"/>
    </source>
</evidence>
<protein>
    <submittedName>
        <fullName evidence="2">Secreted protein</fullName>
    </submittedName>
</protein>
<accession>A0A0A7CNB4</accession>
<feature type="signal peptide" evidence="1">
    <location>
        <begin position="1"/>
        <end position="19"/>
    </location>
</feature>
<sequence>MRRFLPLLLLLLGLACGGGQLFESGSSALPRPSPCVQVSLLVGRWVSLGELERGAANVSKALVAFLAQSRVPVAVRFNTVDVVVATLDAAGEARVDLCLEIPPTVARTSVVDGLTASFIWSGITASLGTLHRRFQLLDQATPFQLLAAPVLHGEDVVGGPSGPPYAQWYLVVAGAHRGFWDRMAVKHAVAQVLAIPTTSVTVATAITPPYDVYSQVATVIPVVLTSVDKSTFATTAAGLAVTLGTVLAQRDMALLAHTPDVNGDGTLPQRCHPTKPRKLTALACRAAWPTYPMLGSWSTEPFSYLLKCSGVSNLSLATVEDVVDAILAAINQTVPDSNVAFAALSLDQLPKNSTDAIDASAANTIDFFVAGNATTDVFTPVLTLFNATLTPFVPTTSSIVWYPYVQLECPFALSPVAAAVQRISFAAYFRLPVASVQIVNASATATTFEIALNDTLQQRALLTTLSARTQYASAMQLYGARWRPSLSISQHLSWLNLSVGCLINAPGGHCDVHRHTRNRPACYQAHAGFNQQLQAQIAMGSTDVTELFAQLALSTATSVVPVLAKYYSCLAAFECSVGGSARLEAPAPETHVIRIFNSTAAFQTTVAYGDALVYIDNATTALLLNTTAAAAAACLFAVASISIGGSETVVTLSFFPVLVPMALPVLVTSTELTLIMRASQAQQWLRHDGGISTSTTVITTRTKPSPVHLISCVYVSTVYCLQCPSGDVRSVAPLWNARCVFAAGQRVAAALAAQQDFATQEITAAVAQCHAGAPPNSLMLESVHCFLKHDCPLYSSLPDILLGRMFLLRSAAGVLSIPTSAATTFNLALSLDSQQLTALTDVPVTEGSSFVRDVAVPYADLTVQVAAGNVSVILSNYAGALLPQASLTNGAVVPTVQLPRLFLELAPLDNTRFGFPYQAYPLPLLRPRPPQRTCLPPTSCSSNCSAYLHRTLNAVAAASMFWLPIGSMQAMPVPPSEFVGEDGSLLYFAALSALAIARCPVGVRVDLGLMLQLTATPLVQRVAANDASAFALTFSIAGAELGSVAATADAATLSANIQAVFGALVASTSVVVVSADPLTFELTLQGYFGPIPQIAVNGSWISTATVQASEHLVAVEAYEP</sequence>
<proteinExistence type="predicted"/>
<name>A0A0A7CNB4_ACHHY</name>
<reference evidence="2" key="1">
    <citation type="journal article" date="2014" name="Genome Biol. Evol.">
        <title>The secreted proteins of Achlya hypogyna and Thraustotheca clavata identify the ancestral oomycete secretome and reveal gene acquisitions by horizontal gene transfer.</title>
        <authorList>
            <person name="Misner I."/>
            <person name="Blouin N."/>
            <person name="Leonard G."/>
            <person name="Richards T.A."/>
            <person name="Lane C.E."/>
        </authorList>
    </citation>
    <scope>NUCLEOTIDE SEQUENCE</scope>
    <source>
        <strain evidence="2">ATCC 48635</strain>
    </source>
</reference>
<dbReference type="PROSITE" id="PS51257">
    <property type="entry name" value="PROKAR_LIPOPROTEIN"/>
    <property type="match status" value="1"/>
</dbReference>
<keyword evidence="1" id="KW-0732">Signal</keyword>
<dbReference type="EMBL" id="KM038921">
    <property type="protein sequence ID" value="AIG56382.1"/>
    <property type="molecule type" value="Genomic_DNA"/>
</dbReference>